<dbReference type="NCBIfam" id="TIGR00010">
    <property type="entry name" value="YchF/TatD family DNA exonuclease"/>
    <property type="match status" value="1"/>
</dbReference>
<feature type="binding site" evidence="4">
    <location>
        <position position="9"/>
    </location>
    <ligand>
        <name>a divalent metal cation</name>
        <dbReference type="ChEBI" id="CHEBI:60240"/>
        <label>1</label>
    </ligand>
</feature>
<dbReference type="SUPFAM" id="SSF51556">
    <property type="entry name" value="Metallo-dependent hydrolases"/>
    <property type="match status" value="1"/>
</dbReference>
<dbReference type="Gene3D" id="3.20.20.140">
    <property type="entry name" value="Metal-dependent hydrolases"/>
    <property type="match status" value="1"/>
</dbReference>
<dbReference type="PROSITE" id="PS01090">
    <property type="entry name" value="TATD_2"/>
    <property type="match status" value="1"/>
</dbReference>
<evidence type="ECO:0000256" key="3">
    <source>
        <dbReference type="ARBA" id="ARBA00022801"/>
    </source>
</evidence>
<dbReference type="PIRSF" id="PIRSF005902">
    <property type="entry name" value="DNase_TatD"/>
    <property type="match status" value="1"/>
</dbReference>
<feature type="binding site" evidence="4">
    <location>
        <position position="93"/>
    </location>
    <ligand>
        <name>a divalent metal cation</name>
        <dbReference type="ChEBI" id="CHEBI:60240"/>
        <label>1</label>
    </ligand>
</feature>
<keyword evidence="2 4" id="KW-0479">Metal-binding</keyword>
<evidence type="ECO:0000256" key="2">
    <source>
        <dbReference type="ARBA" id="ARBA00022723"/>
    </source>
</evidence>
<dbReference type="GO" id="GO:0046872">
    <property type="term" value="F:metal ion binding"/>
    <property type="evidence" value="ECO:0007669"/>
    <property type="project" value="UniProtKB-KW"/>
</dbReference>
<dbReference type="Pfam" id="PF01026">
    <property type="entry name" value="TatD_DNase"/>
    <property type="match status" value="1"/>
</dbReference>
<evidence type="ECO:0000313" key="6">
    <source>
        <dbReference type="Proteomes" id="UP000230859"/>
    </source>
</evidence>
<proteinExistence type="inferred from homology"/>
<dbReference type="PANTHER" id="PTHR46124">
    <property type="entry name" value="D-AMINOACYL-TRNA DEACYLASE"/>
    <property type="match status" value="1"/>
</dbReference>
<dbReference type="InterPro" id="IPR015991">
    <property type="entry name" value="TatD/YcfH-like"/>
</dbReference>
<dbReference type="InterPro" id="IPR001130">
    <property type="entry name" value="TatD-like"/>
</dbReference>
<reference evidence="5 6" key="1">
    <citation type="submission" date="2017-09" db="EMBL/GenBank/DDBJ databases">
        <title>Depth-based differentiation of microbial function through sediment-hosted aquifers and enrichment of novel symbionts in the deep terrestrial subsurface.</title>
        <authorList>
            <person name="Probst A.J."/>
            <person name="Ladd B."/>
            <person name="Jarett J.K."/>
            <person name="Geller-Mcgrath D.E."/>
            <person name="Sieber C.M."/>
            <person name="Emerson J.B."/>
            <person name="Anantharaman K."/>
            <person name="Thomas B.C."/>
            <person name="Malmstrom R."/>
            <person name="Stieglmeier M."/>
            <person name="Klingl A."/>
            <person name="Woyke T."/>
            <person name="Ryan C.M."/>
            <person name="Banfield J.F."/>
        </authorList>
    </citation>
    <scope>NUCLEOTIDE SEQUENCE [LARGE SCALE GENOMIC DNA]</scope>
    <source>
        <strain evidence="5">CG11_big_fil_rev_8_21_14_0_20_45_26</strain>
    </source>
</reference>
<evidence type="ECO:0000256" key="4">
    <source>
        <dbReference type="PIRSR" id="PIRSR005902-1"/>
    </source>
</evidence>
<dbReference type="GO" id="GO:0004536">
    <property type="term" value="F:DNA nuclease activity"/>
    <property type="evidence" value="ECO:0007669"/>
    <property type="project" value="InterPro"/>
</dbReference>
<accession>A0A2H0LRP4</accession>
<dbReference type="CDD" id="cd01310">
    <property type="entry name" value="TatD_DNAse"/>
    <property type="match status" value="1"/>
</dbReference>
<dbReference type="AlphaFoldDB" id="A0A2H0LRP4"/>
<feature type="binding site" evidence="4">
    <location>
        <position position="154"/>
    </location>
    <ligand>
        <name>a divalent metal cation</name>
        <dbReference type="ChEBI" id="CHEBI:60240"/>
        <label>2</label>
    </ligand>
</feature>
<feature type="binding site" evidence="4">
    <location>
        <position position="7"/>
    </location>
    <ligand>
        <name>a divalent metal cation</name>
        <dbReference type="ChEBI" id="CHEBI:60240"/>
        <label>1</label>
    </ligand>
</feature>
<dbReference type="GO" id="GO:0005829">
    <property type="term" value="C:cytosol"/>
    <property type="evidence" value="ECO:0007669"/>
    <property type="project" value="TreeGrafter"/>
</dbReference>
<organism evidence="5 6">
    <name type="scientific">Candidatus Abzuiibacterium crystallinum</name>
    <dbReference type="NCBI Taxonomy" id="1974748"/>
    <lineage>
        <taxon>Bacteria</taxon>
        <taxon>Pseudomonadati</taxon>
        <taxon>Candidatus Omnitrophota</taxon>
        <taxon>Candidatus Abzuiibacterium</taxon>
    </lineage>
</organism>
<evidence type="ECO:0000256" key="1">
    <source>
        <dbReference type="ARBA" id="ARBA00009275"/>
    </source>
</evidence>
<comment type="similarity">
    <text evidence="1">Belongs to the metallo-dependent hydrolases superfamily. TatD-type hydrolase family.</text>
</comment>
<feature type="binding site" evidence="4">
    <location>
        <position position="204"/>
    </location>
    <ligand>
        <name>a divalent metal cation</name>
        <dbReference type="ChEBI" id="CHEBI:60240"/>
        <label>1</label>
    </ligand>
</feature>
<dbReference type="InterPro" id="IPR032466">
    <property type="entry name" value="Metal_Hydrolase"/>
</dbReference>
<feature type="binding site" evidence="4">
    <location>
        <position position="129"/>
    </location>
    <ligand>
        <name>a divalent metal cation</name>
        <dbReference type="ChEBI" id="CHEBI:60240"/>
        <label>2</label>
    </ligand>
</feature>
<dbReference type="EMBL" id="PCVY01000046">
    <property type="protein sequence ID" value="PIQ86334.1"/>
    <property type="molecule type" value="Genomic_DNA"/>
</dbReference>
<comment type="caution">
    <text evidence="5">The sequence shown here is derived from an EMBL/GenBank/DDBJ whole genome shotgun (WGS) entry which is preliminary data.</text>
</comment>
<name>A0A2H0LRP4_9BACT</name>
<keyword evidence="3 5" id="KW-0378">Hydrolase</keyword>
<sequence length="263" mass="29557">MKLFDTHTHLFFPDFKEDFEKVLERAAAAGVGYFLNVGTNNDTSHQSLQLAKKFPNMYAAVGIHPNEAGTAHPEHLAEFDEWLRDPKVVAVGEIGLDYYRHHADPAIQRQTFINFLKIAERHQKPIILHIRDAYDDVIQILKDFLPPPIRGVSHCFSGTPTHLEQLVHLGLHISFAGPLTYPKNDVLREAAALCPKNKLLVETDAPYLPPQSARGKRNEPARMVETAERLAALHRMPLDVFSEQLLENCRNLFGLSPACVSSA</sequence>
<evidence type="ECO:0000313" key="5">
    <source>
        <dbReference type="EMBL" id="PIQ86334.1"/>
    </source>
</evidence>
<dbReference type="FunFam" id="3.20.20.140:FF:000005">
    <property type="entry name" value="TatD family hydrolase"/>
    <property type="match status" value="1"/>
</dbReference>
<gene>
    <name evidence="5" type="ORF">COV74_05110</name>
</gene>
<dbReference type="InterPro" id="IPR018228">
    <property type="entry name" value="DNase_TatD-rel_CS"/>
</dbReference>
<protein>
    <submittedName>
        <fullName evidence="5">Hydrolase TatD</fullName>
    </submittedName>
</protein>
<dbReference type="Proteomes" id="UP000230859">
    <property type="component" value="Unassembled WGS sequence"/>
</dbReference>
<dbReference type="PANTHER" id="PTHR46124:SF2">
    <property type="entry name" value="D-AMINOACYL-TRNA DEACYLASE"/>
    <property type="match status" value="1"/>
</dbReference>
<dbReference type="GO" id="GO:0016788">
    <property type="term" value="F:hydrolase activity, acting on ester bonds"/>
    <property type="evidence" value="ECO:0007669"/>
    <property type="project" value="InterPro"/>
</dbReference>